<dbReference type="Proteomes" id="UP001465976">
    <property type="component" value="Unassembled WGS sequence"/>
</dbReference>
<evidence type="ECO:0000256" key="2">
    <source>
        <dbReference type="SAM" id="MobiDB-lite"/>
    </source>
</evidence>
<evidence type="ECO:0000313" key="4">
    <source>
        <dbReference type="EMBL" id="KAL0566835.1"/>
    </source>
</evidence>
<comment type="caution">
    <text evidence="4">The sequence shown here is derived from an EMBL/GenBank/DDBJ whole genome shotgun (WGS) entry which is preliminary data.</text>
</comment>
<feature type="region of interest" description="Disordered" evidence="2">
    <location>
        <begin position="68"/>
        <end position="99"/>
    </location>
</feature>
<feature type="compositionally biased region" description="Acidic residues" evidence="2">
    <location>
        <begin position="337"/>
        <end position="385"/>
    </location>
</feature>
<evidence type="ECO:0000256" key="1">
    <source>
        <dbReference type="PROSITE-ProRule" id="PRU00047"/>
    </source>
</evidence>
<feature type="compositionally biased region" description="Acidic residues" evidence="2">
    <location>
        <begin position="80"/>
        <end position="97"/>
    </location>
</feature>
<feature type="region of interest" description="Disordered" evidence="2">
    <location>
        <begin position="337"/>
        <end position="574"/>
    </location>
</feature>
<dbReference type="SUPFAM" id="SSF50630">
    <property type="entry name" value="Acid proteases"/>
    <property type="match status" value="1"/>
</dbReference>
<feature type="compositionally biased region" description="Basic and acidic residues" evidence="2">
    <location>
        <begin position="415"/>
        <end position="424"/>
    </location>
</feature>
<evidence type="ECO:0000259" key="3">
    <source>
        <dbReference type="PROSITE" id="PS50158"/>
    </source>
</evidence>
<feature type="compositionally biased region" description="Basic and acidic residues" evidence="2">
    <location>
        <begin position="555"/>
        <end position="574"/>
    </location>
</feature>
<dbReference type="InterPro" id="IPR021109">
    <property type="entry name" value="Peptidase_aspartic_dom_sf"/>
</dbReference>
<evidence type="ECO:0000313" key="5">
    <source>
        <dbReference type="Proteomes" id="UP001465976"/>
    </source>
</evidence>
<keyword evidence="5" id="KW-1185">Reference proteome</keyword>
<dbReference type="InterPro" id="IPR001878">
    <property type="entry name" value="Znf_CCHC"/>
</dbReference>
<dbReference type="PROSITE" id="PS50158">
    <property type="entry name" value="ZF_CCHC"/>
    <property type="match status" value="1"/>
</dbReference>
<feature type="region of interest" description="Disordered" evidence="2">
    <location>
        <begin position="848"/>
        <end position="867"/>
    </location>
</feature>
<protein>
    <recommendedName>
        <fullName evidence="3">CCHC-type domain-containing protein</fullName>
    </recommendedName>
</protein>
<feature type="compositionally biased region" description="Pro residues" evidence="2">
    <location>
        <begin position="476"/>
        <end position="485"/>
    </location>
</feature>
<organism evidence="4 5">
    <name type="scientific">Marasmius crinis-equi</name>
    <dbReference type="NCBI Taxonomy" id="585013"/>
    <lineage>
        <taxon>Eukaryota</taxon>
        <taxon>Fungi</taxon>
        <taxon>Dikarya</taxon>
        <taxon>Basidiomycota</taxon>
        <taxon>Agaricomycotina</taxon>
        <taxon>Agaricomycetes</taxon>
        <taxon>Agaricomycetidae</taxon>
        <taxon>Agaricales</taxon>
        <taxon>Marasmiineae</taxon>
        <taxon>Marasmiaceae</taxon>
        <taxon>Marasmius</taxon>
    </lineage>
</organism>
<gene>
    <name evidence="4" type="ORF">V5O48_015168</name>
</gene>
<dbReference type="EMBL" id="JBAHYK010001758">
    <property type="protein sequence ID" value="KAL0566835.1"/>
    <property type="molecule type" value="Genomic_DNA"/>
</dbReference>
<accession>A0ABR3EVB0</accession>
<proteinExistence type="predicted"/>
<name>A0ABR3EVB0_9AGAR</name>
<feature type="compositionally biased region" description="Polar residues" evidence="2">
    <location>
        <begin position="854"/>
        <end position="867"/>
    </location>
</feature>
<keyword evidence="1" id="KW-0479">Metal-binding</keyword>
<keyword evidence="1" id="KW-0863">Zinc-finger</keyword>
<keyword evidence="1" id="KW-0862">Zinc</keyword>
<feature type="domain" description="CCHC-type" evidence="3">
    <location>
        <begin position="246"/>
        <end position="259"/>
    </location>
</feature>
<feature type="region of interest" description="Disordered" evidence="2">
    <location>
        <begin position="114"/>
        <end position="134"/>
    </location>
</feature>
<sequence length="867" mass="97798">MAQVQPKIPGERGRFSSVRKDDSANVLELSLLAKEPLRDNTKPFEMDAVCAAAEQYFNRSNFASTIPDAGIFGTLPQEEGSGDEDSDDEDEDDEDFDGREVLRRILRLRREKKTKKRYLPEPPHPANSTKPALAHEEHVRTTQFRGPQAEVAELITRLNSMNLDHPEYGSLFYQATTLDPASRVCITRPPPHVIPAAHMASAAGLQGPPSRRFVPITADGQVVKAYPFEPRPPSHLPGAAMTNPHCYGCGEQGHKLPDCLVMRNLQNQGLLKWDHISRKFVRPDGSPIFRRPGEVIAEVVKRSQHVVNNAPSQPQPKAMLLTIPQAVWNFYAQQGDTYEEEEEMMEEEEWETGDEDDGEDDTGFEADTEDEEDEYTTDEYEEQEGETVFRSSVHLGADRGIASSRDARKRQQAGPRKDAREQRPQRRTQAPLQPDGTRANWRDTRPTKRPPIRPPTPTVPSHPHERMGNPLDNPRPSKPSPPEPVKTPSASNEFPSDRMEDIQHTLNPSVPRNPQPYDARHNVFRRAASEAPPSTSQNQQERPHEKRVRIANPEVSKEDSAPRPKPERKTDVARRVNRQSVVSKILDTPIQLPLGEFLGTSRELSSLFHDLTKVRLPAKSATKNNTTHFVRHPLPANPEHQNSVFLTENSQLLDIYLSYNGNVIRAILDSGSMVNVVSSYIFEQYIRLPIDLDKRTVMHDANGGAGELRGAVDKLHLQCGTVDTEGFFYVGEDVPFQMLLGRPWMRGNAVSVDERENGTYIVFKDQHTWKPRYEMLASTIPGKRPMLKVAPRRQAPHIHTYLAGFHTTQSSRFEEIVPDSEEERNNSPDSPAVEEYTLDTGDYLEYDEGFADRQPSSPLHDSLPSTL</sequence>
<dbReference type="CDD" id="cd00303">
    <property type="entry name" value="retropepsin_like"/>
    <property type="match status" value="1"/>
</dbReference>
<reference evidence="4 5" key="1">
    <citation type="submission" date="2024-02" db="EMBL/GenBank/DDBJ databases">
        <title>A draft genome for the cacao thread blight pathogen Marasmius crinis-equi.</title>
        <authorList>
            <person name="Cohen S.P."/>
            <person name="Baruah I.K."/>
            <person name="Amoako-Attah I."/>
            <person name="Bukari Y."/>
            <person name="Meinhardt L.W."/>
            <person name="Bailey B.A."/>
        </authorList>
    </citation>
    <scope>NUCLEOTIDE SEQUENCE [LARGE SCALE GENOMIC DNA]</scope>
    <source>
        <strain evidence="4 5">GH-76</strain>
    </source>
</reference>
<dbReference type="Gene3D" id="2.40.70.10">
    <property type="entry name" value="Acid Proteases"/>
    <property type="match status" value="1"/>
</dbReference>